<dbReference type="InterPro" id="IPR049052">
    <property type="entry name" value="nSTAND1"/>
</dbReference>
<organism evidence="3">
    <name type="scientific">Paraburkholderia caribensis MBA4</name>
    <dbReference type="NCBI Taxonomy" id="1323664"/>
    <lineage>
        <taxon>Bacteria</taxon>
        <taxon>Pseudomonadati</taxon>
        <taxon>Pseudomonadota</taxon>
        <taxon>Betaproteobacteria</taxon>
        <taxon>Burkholderiales</taxon>
        <taxon>Burkholderiaceae</taxon>
        <taxon>Paraburkholderia</taxon>
    </lineage>
</organism>
<keyword evidence="1" id="KW-0472">Membrane</keyword>
<dbReference type="EMBL" id="CP012748">
    <property type="protein sequence ID" value="ALL69746.1"/>
    <property type="molecule type" value="Genomic_DNA"/>
</dbReference>
<keyword evidence="1" id="KW-1133">Transmembrane helix</keyword>
<gene>
    <name evidence="3" type="ORF">K788_0006179</name>
</gene>
<dbReference type="KEGG" id="bcai:K788_0006179"/>
<dbReference type="Pfam" id="PF20703">
    <property type="entry name" value="nSTAND1"/>
    <property type="match status" value="1"/>
</dbReference>
<reference evidence="3" key="2">
    <citation type="submission" date="2015-09" db="EMBL/GenBank/DDBJ databases">
        <authorList>
            <person name="Jackson K.R."/>
            <person name="Lunt B.L."/>
            <person name="Fisher J.N.B."/>
            <person name="Gardner A.V."/>
            <person name="Bailey M.E."/>
            <person name="Deus L.M."/>
            <person name="Earl A.S."/>
            <person name="Gibby P.D."/>
            <person name="Hartmann K.A."/>
            <person name="Liu J.E."/>
            <person name="Manci A.M."/>
            <person name="Nielsen D.A."/>
            <person name="Solomon M.B."/>
            <person name="Breakwell D.P."/>
            <person name="Burnett S.H."/>
            <person name="Grose J.H."/>
        </authorList>
    </citation>
    <scope>NUCLEOTIDE SEQUENCE</scope>
    <source>
        <strain evidence="3">MBA4</strain>
        <plasmid evidence="3">unnamed</plasmid>
    </source>
</reference>
<dbReference type="AlphaFoldDB" id="A0A0P0RM53"/>
<dbReference type="InterPro" id="IPR027417">
    <property type="entry name" value="P-loop_NTPase"/>
</dbReference>
<accession>A0A0P0RM53</accession>
<keyword evidence="1" id="KW-0812">Transmembrane</keyword>
<feature type="transmembrane region" description="Helical" evidence="1">
    <location>
        <begin position="422"/>
        <end position="442"/>
    </location>
</feature>
<feature type="domain" description="Novel STAND NTPase 1" evidence="2">
    <location>
        <begin position="18"/>
        <end position="401"/>
    </location>
</feature>
<protein>
    <recommendedName>
        <fullName evidence="2">Novel STAND NTPase 1 domain-containing protein</fullName>
    </recommendedName>
</protein>
<name>A0A0P0RM53_9BURK</name>
<dbReference type="Gene3D" id="3.40.50.300">
    <property type="entry name" value="P-loop containing nucleotide triphosphate hydrolases"/>
    <property type="match status" value="1"/>
</dbReference>
<evidence type="ECO:0000256" key="1">
    <source>
        <dbReference type="SAM" id="Phobius"/>
    </source>
</evidence>
<geneLocation type="plasmid" evidence="3">
    <name>unnamed</name>
</geneLocation>
<dbReference type="SUPFAM" id="SSF52540">
    <property type="entry name" value="P-loop containing nucleoside triphosphate hydrolases"/>
    <property type="match status" value="1"/>
</dbReference>
<reference evidence="3" key="1">
    <citation type="journal article" date="2014" name="Genome Announc.">
        <title>Draft Genome Sequence of the Haloacid-Degrading Burkholderia caribensis Strain MBA4.</title>
        <authorList>
            <person name="Pan Y."/>
            <person name="Kong K.F."/>
            <person name="Tsang J.S."/>
        </authorList>
    </citation>
    <scope>NUCLEOTIDE SEQUENCE [LARGE SCALE GENOMIC DNA]</scope>
    <source>
        <strain evidence="3">MBA4</strain>
        <plasmid evidence="3">unnamed</plasmid>
    </source>
</reference>
<evidence type="ECO:0000313" key="3">
    <source>
        <dbReference type="EMBL" id="ALL69746.1"/>
    </source>
</evidence>
<proteinExistence type="predicted"/>
<evidence type="ECO:0000259" key="2">
    <source>
        <dbReference type="Pfam" id="PF20703"/>
    </source>
</evidence>
<sequence>MASVLPVTSSVKLDDHHPWPGLAPYDEASRTYFQGRDDETVNLARLIEAHTVVSLYGKSGLGKSSLLQAGVFPLLREHGFLPIYARLNFAAAISPFDQLLDLLQRAACDAGLEHATPSADEELWQHLHRQDFELWTPDNHFRIPVFVLDQFEEVFSRTGDRQALAPLVDRLGDLLENRIPSAIASDKAKLASLDVIRCRYRFVVSFREDYLPDLRAWEPRLPSLLRQSMRLLPMTRDKAVQAVKDAGHAVLAESVAAQIVDFVASRPAGGDTEATVEPVMLSLCCTQLNRRRLPGRLIDVELLNTAGPNIVEDFYEDAMRGMPEHVHRFLEDHLVQGRVRGSYARDEAIEQGFIDAAQLDQLTSVQRLLRVDPQGTVARIELIHDRLVDVVRRARDARRAQQLADEAQREVVMRRQRRARSWIGVALTVVSVLAAVASVATVRLQHALTRATSLQAQAVAATAAAEQDKAFAVAQRTIAEQRLKQLTLLAGSGWAGNADPKLYADAVDADAAIKRLRASREPDAARPATTLDIFAKPVDETKVREALSWMTTLGFKVAVHASKLTDAPTNAVFFGTGAQIDDVKLVALALMRAGIPVQWIRRMGGDVGGSNRAVIQAGAETQADKLAPYTVNEVLNAVSFNGASQARQGG</sequence>
<keyword evidence="3" id="KW-0614">Plasmid</keyword>
<dbReference type="Proteomes" id="UP000019146">
    <property type="component" value="Plasmid unnamed"/>
</dbReference>